<dbReference type="GO" id="GO:0009007">
    <property type="term" value="F:site-specific DNA-methyltransferase (adenine-specific) activity"/>
    <property type="evidence" value="ECO:0007669"/>
    <property type="project" value="InterPro"/>
</dbReference>
<gene>
    <name evidence="1" type="ORF">CYMTET_29894</name>
</gene>
<dbReference type="GO" id="GO:0003677">
    <property type="term" value="F:DNA binding"/>
    <property type="evidence" value="ECO:0007669"/>
    <property type="project" value="InterPro"/>
</dbReference>
<sequence>MACGAQHDPPPRDKTDWKFEDTKPHFETHGAFNLELFAAEDNHILSVYCTVTDSCFEKDWAGKACYGNPPFEHHLILQCLRKALRDHAREPASTKFLFLLPKWETAS</sequence>
<name>A0AAE0FJW5_9CHLO</name>
<accession>A0AAE0FJW5</accession>
<keyword evidence="2" id="KW-1185">Reference proteome</keyword>
<protein>
    <submittedName>
        <fullName evidence="1">Uncharacterized protein</fullName>
    </submittedName>
</protein>
<dbReference type="EMBL" id="LGRX02017081">
    <property type="protein sequence ID" value="KAK3261187.1"/>
    <property type="molecule type" value="Genomic_DNA"/>
</dbReference>
<comment type="caution">
    <text evidence="1">The sequence shown here is derived from an EMBL/GenBank/DDBJ whole genome shotgun (WGS) entry which is preliminary data.</text>
</comment>
<evidence type="ECO:0000313" key="1">
    <source>
        <dbReference type="EMBL" id="KAK3261187.1"/>
    </source>
</evidence>
<reference evidence="1 2" key="1">
    <citation type="journal article" date="2015" name="Genome Biol. Evol.">
        <title>Comparative Genomics of a Bacterivorous Green Alga Reveals Evolutionary Causalities and Consequences of Phago-Mixotrophic Mode of Nutrition.</title>
        <authorList>
            <person name="Burns J.A."/>
            <person name="Paasch A."/>
            <person name="Narechania A."/>
            <person name="Kim E."/>
        </authorList>
    </citation>
    <scope>NUCLEOTIDE SEQUENCE [LARGE SCALE GENOMIC DNA]</scope>
    <source>
        <strain evidence="1 2">PLY_AMNH</strain>
    </source>
</reference>
<dbReference type="Proteomes" id="UP001190700">
    <property type="component" value="Unassembled WGS sequence"/>
</dbReference>
<organism evidence="1 2">
    <name type="scientific">Cymbomonas tetramitiformis</name>
    <dbReference type="NCBI Taxonomy" id="36881"/>
    <lineage>
        <taxon>Eukaryota</taxon>
        <taxon>Viridiplantae</taxon>
        <taxon>Chlorophyta</taxon>
        <taxon>Pyramimonadophyceae</taxon>
        <taxon>Pyramimonadales</taxon>
        <taxon>Pyramimonadaceae</taxon>
        <taxon>Cymbomonas</taxon>
    </lineage>
</organism>
<proteinExistence type="predicted"/>
<dbReference type="AlphaFoldDB" id="A0AAE0FJW5"/>
<dbReference type="Pfam" id="PF05869">
    <property type="entry name" value="Dam"/>
    <property type="match status" value="1"/>
</dbReference>
<dbReference type="GO" id="GO:0009307">
    <property type="term" value="P:DNA restriction-modification system"/>
    <property type="evidence" value="ECO:0007669"/>
    <property type="project" value="InterPro"/>
</dbReference>
<dbReference type="InterPro" id="IPR008593">
    <property type="entry name" value="Dam_MeTrfase"/>
</dbReference>
<evidence type="ECO:0000313" key="2">
    <source>
        <dbReference type="Proteomes" id="UP001190700"/>
    </source>
</evidence>